<dbReference type="EMBL" id="JAIXMP010000008">
    <property type="protein sequence ID" value="KAI9269051.1"/>
    <property type="molecule type" value="Genomic_DNA"/>
</dbReference>
<dbReference type="AlphaFoldDB" id="A0AAD5K4Z3"/>
<evidence type="ECO:0000313" key="2">
    <source>
        <dbReference type="Proteomes" id="UP001209540"/>
    </source>
</evidence>
<dbReference type="Pfam" id="PF21125">
    <property type="entry name" value="MPN_2A_DUB_like"/>
    <property type="match status" value="1"/>
</dbReference>
<dbReference type="GO" id="GO:0031593">
    <property type="term" value="F:polyubiquitin modification-dependent protein binding"/>
    <property type="evidence" value="ECO:0007669"/>
    <property type="project" value="TreeGrafter"/>
</dbReference>
<dbReference type="PANTHER" id="PTHR31728">
    <property type="entry name" value="ABRAXAS FAMILY MEMBER"/>
    <property type="match status" value="1"/>
</dbReference>
<sequence length="178" mass="19855">MDHTSVRTSGTVLSALLHQCTNSETDVEGFLMGTTATRSIGAIDDVSDQSSDTTEQLTIIEGHCICRARFYNAQGQIDVETLYNQLGDKKSSVVGYFRFRRQSVLMLSVREGALIDNLNAVLPQFRGMAIVTASLVEENDASTHAHDIAFWDADRKYSCLPTICSFHYINESCNIEWY</sequence>
<reference evidence="1" key="2">
    <citation type="submission" date="2023-02" db="EMBL/GenBank/DDBJ databases">
        <authorList>
            <consortium name="DOE Joint Genome Institute"/>
            <person name="Mondo S.J."/>
            <person name="Chang Y."/>
            <person name="Wang Y."/>
            <person name="Ahrendt S."/>
            <person name="Andreopoulos W."/>
            <person name="Barry K."/>
            <person name="Beard J."/>
            <person name="Benny G.L."/>
            <person name="Blankenship S."/>
            <person name="Bonito G."/>
            <person name="Cuomo C."/>
            <person name="Desiro A."/>
            <person name="Gervers K.A."/>
            <person name="Hundley H."/>
            <person name="Kuo A."/>
            <person name="LaButti K."/>
            <person name="Lang B.F."/>
            <person name="Lipzen A."/>
            <person name="O'Donnell K."/>
            <person name="Pangilinan J."/>
            <person name="Reynolds N."/>
            <person name="Sandor L."/>
            <person name="Smith M.W."/>
            <person name="Tsang A."/>
            <person name="Grigoriev I.V."/>
            <person name="Stajich J.E."/>
            <person name="Spatafora J.W."/>
        </authorList>
    </citation>
    <scope>NUCLEOTIDE SEQUENCE</scope>
    <source>
        <strain evidence="1">RSA 2281</strain>
    </source>
</reference>
<gene>
    <name evidence="1" type="ORF">BDA99DRAFT_503365</name>
</gene>
<name>A0AAD5K4Z3_9FUNG</name>
<organism evidence="1 2">
    <name type="scientific">Phascolomyces articulosus</name>
    <dbReference type="NCBI Taxonomy" id="60185"/>
    <lineage>
        <taxon>Eukaryota</taxon>
        <taxon>Fungi</taxon>
        <taxon>Fungi incertae sedis</taxon>
        <taxon>Mucoromycota</taxon>
        <taxon>Mucoromycotina</taxon>
        <taxon>Mucoromycetes</taxon>
        <taxon>Mucorales</taxon>
        <taxon>Lichtheimiaceae</taxon>
        <taxon>Phascolomyces</taxon>
    </lineage>
</organism>
<dbReference type="PANTHER" id="PTHR31728:SF5">
    <property type="entry name" value="OS07G0540200 PROTEIN"/>
    <property type="match status" value="1"/>
</dbReference>
<evidence type="ECO:0000313" key="1">
    <source>
        <dbReference type="EMBL" id="KAI9269051.1"/>
    </source>
</evidence>
<protein>
    <submittedName>
        <fullName evidence="1">Uncharacterized protein</fullName>
    </submittedName>
</protein>
<dbReference type="PRINTS" id="PR02051">
    <property type="entry name" value="PROTEINF175"/>
</dbReference>
<comment type="caution">
    <text evidence="1">The sequence shown here is derived from an EMBL/GenBank/DDBJ whole genome shotgun (WGS) entry which is preliminary data.</text>
</comment>
<accession>A0AAD5K4Z3</accession>
<reference evidence="1" key="1">
    <citation type="journal article" date="2022" name="IScience">
        <title>Evolution of zygomycete secretomes and the origins of terrestrial fungal ecologies.</title>
        <authorList>
            <person name="Chang Y."/>
            <person name="Wang Y."/>
            <person name="Mondo S."/>
            <person name="Ahrendt S."/>
            <person name="Andreopoulos W."/>
            <person name="Barry K."/>
            <person name="Beard J."/>
            <person name="Benny G.L."/>
            <person name="Blankenship S."/>
            <person name="Bonito G."/>
            <person name="Cuomo C."/>
            <person name="Desiro A."/>
            <person name="Gervers K.A."/>
            <person name="Hundley H."/>
            <person name="Kuo A."/>
            <person name="LaButti K."/>
            <person name="Lang B.F."/>
            <person name="Lipzen A."/>
            <person name="O'Donnell K."/>
            <person name="Pangilinan J."/>
            <person name="Reynolds N."/>
            <person name="Sandor L."/>
            <person name="Smith M.E."/>
            <person name="Tsang A."/>
            <person name="Grigoriev I.V."/>
            <person name="Stajich J.E."/>
            <person name="Spatafora J.W."/>
        </authorList>
    </citation>
    <scope>NUCLEOTIDE SEQUENCE</scope>
    <source>
        <strain evidence="1">RSA 2281</strain>
    </source>
</reference>
<keyword evidence="2" id="KW-1185">Reference proteome</keyword>
<dbReference type="Proteomes" id="UP001209540">
    <property type="component" value="Unassembled WGS sequence"/>
</dbReference>
<dbReference type="InterPro" id="IPR023238">
    <property type="entry name" value="FAM175"/>
</dbReference>
<dbReference type="GO" id="GO:0005634">
    <property type="term" value="C:nucleus"/>
    <property type="evidence" value="ECO:0007669"/>
    <property type="project" value="TreeGrafter"/>
</dbReference>
<proteinExistence type="predicted"/>